<comment type="caution">
    <text evidence="4">The sequence shown here is derived from an EMBL/GenBank/DDBJ whole genome shotgun (WGS) entry which is preliminary data.</text>
</comment>
<proteinExistence type="predicted"/>
<feature type="transmembrane region" description="Helical" evidence="1">
    <location>
        <begin position="246"/>
        <end position="264"/>
    </location>
</feature>
<dbReference type="PANTHER" id="PTHR23028">
    <property type="entry name" value="ACETYLTRANSFERASE"/>
    <property type="match status" value="1"/>
</dbReference>
<dbReference type="GO" id="GO:0016746">
    <property type="term" value="F:acyltransferase activity"/>
    <property type="evidence" value="ECO:0007669"/>
    <property type="project" value="UniProtKB-KW"/>
</dbReference>
<feature type="transmembrane region" description="Helical" evidence="1">
    <location>
        <begin position="20"/>
        <end position="51"/>
    </location>
</feature>
<keyword evidence="5" id="KW-1185">Reference proteome</keyword>
<evidence type="ECO:0000313" key="5">
    <source>
        <dbReference type="Proteomes" id="UP000765845"/>
    </source>
</evidence>
<dbReference type="InterPro" id="IPR050879">
    <property type="entry name" value="Acyltransferase_3"/>
</dbReference>
<name>A0ABX1GHK3_9GAMM</name>
<keyword evidence="1" id="KW-0472">Membrane</keyword>
<organism evidence="4 5">
    <name type="scientific">Spongiibacter thalassae</name>
    <dbReference type="NCBI Taxonomy" id="2721624"/>
    <lineage>
        <taxon>Bacteria</taxon>
        <taxon>Pseudomonadati</taxon>
        <taxon>Pseudomonadota</taxon>
        <taxon>Gammaproteobacteria</taxon>
        <taxon>Cellvibrionales</taxon>
        <taxon>Spongiibacteraceae</taxon>
        <taxon>Spongiibacter</taxon>
    </lineage>
</organism>
<protein>
    <submittedName>
        <fullName evidence="4">Acyltransferase</fullName>
    </submittedName>
</protein>
<keyword evidence="1" id="KW-0812">Transmembrane</keyword>
<feature type="transmembrane region" description="Helical" evidence="1">
    <location>
        <begin position="188"/>
        <end position="209"/>
    </location>
</feature>
<feature type="transmembrane region" description="Helical" evidence="1">
    <location>
        <begin position="162"/>
        <end position="182"/>
    </location>
</feature>
<sequence>MDYRREVDGLRSIAVLPVILFHAGITVFGGGFVGVDVFFVISGYLISTIILDEIDDGKFSIVTFYERRARRILPALFFVIVCSLPFAWFWLLPHHFNDFSESIVFVSLFSSNILFWQESGYFGGVNELKPLLHTWSLAVEEQYYIFFPIFAMMFWRRWKSFFLGLLVVVTLVSFAMAEWASINKPVAGFFLLPFRVWELFVGVFCTLYLRKYACNPLPRGIRNALSAAGLILVLLSIFFYDEHTPFPGFYALVPTLGTAFLICFGTSDTRVGKLLSAPVFVGTGLISYSAYLWHQPVFAFARHRFEGDLNILAMLSLSVVSMLLAYFSWKYVEAPFRNKKAISRESVFKFSFAGMAVALVLGVVMWQGDGISDRFDKRTIQVLQASEGGWQDINECAVTGVGVSKRVASACVGDGSIPYVYLIGDSHAASISKALREELSKEGIRLISWTENGCFPVPGTSRLPIVENGFHEKYKSEVYAFIEANPAPVIISTRWRLYLDGVRYNNEEGGVESGKNSQHYNVNNLDDDIYMYVESYLKEFSKGMPVVLVGQIPEAGWTVPDRIAKGIAFDNKGESDTLSTSYDVFLKKNMRVNELLDNLSDRAIVIRPDSLVCKDVTGRCDNQQKLNAFYRDNNHPSYVYAQKIARKVVSDMKADKGPRSDKLSLLFNDR</sequence>
<evidence type="ECO:0000259" key="2">
    <source>
        <dbReference type="Pfam" id="PF01757"/>
    </source>
</evidence>
<feature type="transmembrane region" description="Helical" evidence="1">
    <location>
        <begin position="311"/>
        <end position="329"/>
    </location>
</feature>
<keyword evidence="4" id="KW-0808">Transferase</keyword>
<evidence type="ECO:0000256" key="1">
    <source>
        <dbReference type="SAM" id="Phobius"/>
    </source>
</evidence>
<feature type="transmembrane region" description="Helical" evidence="1">
    <location>
        <begin position="135"/>
        <end position="155"/>
    </location>
</feature>
<dbReference type="InterPro" id="IPR002656">
    <property type="entry name" value="Acyl_transf_3_dom"/>
</dbReference>
<feature type="transmembrane region" description="Helical" evidence="1">
    <location>
        <begin position="72"/>
        <end position="91"/>
    </location>
</feature>
<dbReference type="InterPro" id="IPR043968">
    <property type="entry name" value="SGNH"/>
</dbReference>
<dbReference type="Proteomes" id="UP000765845">
    <property type="component" value="Unassembled WGS sequence"/>
</dbReference>
<dbReference type="PANTHER" id="PTHR23028:SF53">
    <property type="entry name" value="ACYL_TRANSF_3 DOMAIN-CONTAINING PROTEIN"/>
    <property type="match status" value="1"/>
</dbReference>
<evidence type="ECO:0000259" key="3">
    <source>
        <dbReference type="Pfam" id="PF19040"/>
    </source>
</evidence>
<feature type="domain" description="SGNH" evidence="3">
    <location>
        <begin position="409"/>
        <end position="647"/>
    </location>
</feature>
<feature type="transmembrane region" description="Helical" evidence="1">
    <location>
        <begin position="350"/>
        <end position="368"/>
    </location>
</feature>
<dbReference type="Pfam" id="PF19040">
    <property type="entry name" value="SGNH"/>
    <property type="match status" value="1"/>
</dbReference>
<feature type="transmembrane region" description="Helical" evidence="1">
    <location>
        <begin position="271"/>
        <end position="291"/>
    </location>
</feature>
<dbReference type="RefSeq" id="WP_168450945.1">
    <property type="nucleotide sequence ID" value="NZ_JAAWWK010000005.1"/>
</dbReference>
<gene>
    <name evidence="4" type="ORF">HCU74_13390</name>
</gene>
<evidence type="ECO:0000313" key="4">
    <source>
        <dbReference type="EMBL" id="NKI18405.1"/>
    </source>
</evidence>
<keyword evidence="1" id="KW-1133">Transmembrane helix</keyword>
<feature type="transmembrane region" description="Helical" evidence="1">
    <location>
        <begin position="221"/>
        <end position="240"/>
    </location>
</feature>
<accession>A0ABX1GHK3</accession>
<feature type="domain" description="Acyltransferase 3" evidence="2">
    <location>
        <begin position="6"/>
        <end position="327"/>
    </location>
</feature>
<dbReference type="EMBL" id="JAAWWK010000005">
    <property type="protein sequence ID" value="NKI18405.1"/>
    <property type="molecule type" value="Genomic_DNA"/>
</dbReference>
<keyword evidence="4" id="KW-0012">Acyltransferase</keyword>
<dbReference type="Pfam" id="PF01757">
    <property type="entry name" value="Acyl_transf_3"/>
    <property type="match status" value="1"/>
</dbReference>
<reference evidence="4 5" key="1">
    <citation type="submission" date="2020-04" db="EMBL/GenBank/DDBJ databases">
        <authorList>
            <person name="Yoon J."/>
        </authorList>
    </citation>
    <scope>NUCLEOTIDE SEQUENCE [LARGE SCALE GENOMIC DNA]</scope>
    <source>
        <strain evidence="4 5">KMU-166</strain>
    </source>
</reference>